<gene>
    <name evidence="1" type="ORF">GJU40_19700</name>
</gene>
<proteinExistence type="predicted"/>
<dbReference type="Proteomes" id="UP000448867">
    <property type="component" value="Unassembled WGS sequence"/>
</dbReference>
<sequence length="48" mass="5876">MSRQERKNMVEFIFSVKEFDHQAIMYMTDEEIEHIYLTAYQTQTLLSE</sequence>
<dbReference type="AlphaFoldDB" id="A0A7X2M176"/>
<accession>A0A7X2M176</accession>
<evidence type="ECO:0000313" key="1">
    <source>
        <dbReference type="EMBL" id="MRX74347.1"/>
    </source>
</evidence>
<protein>
    <submittedName>
        <fullName evidence="1">BH0509 family protein</fullName>
    </submittedName>
</protein>
<reference evidence="1 2" key="1">
    <citation type="submission" date="2019-11" db="EMBL/GenBank/DDBJ databases">
        <title>Bacillus lacus genome.</title>
        <authorList>
            <person name="Allen C.J."/>
            <person name="Newman J.D."/>
        </authorList>
    </citation>
    <scope>NUCLEOTIDE SEQUENCE [LARGE SCALE GENOMIC DNA]</scope>
    <source>
        <strain evidence="1 2">KCTC 33946</strain>
    </source>
</reference>
<dbReference type="RefSeq" id="WP_154309794.1">
    <property type="nucleotide sequence ID" value="NZ_WKKI01000080.1"/>
</dbReference>
<dbReference type="EMBL" id="WKKI01000080">
    <property type="protein sequence ID" value="MRX74347.1"/>
    <property type="molecule type" value="Genomic_DNA"/>
</dbReference>
<keyword evidence="2" id="KW-1185">Reference proteome</keyword>
<dbReference type="NCBIfam" id="NF033562">
    <property type="entry name" value="BH0509_fam"/>
    <property type="match status" value="1"/>
</dbReference>
<name>A0A7X2M176_9BACI</name>
<evidence type="ECO:0000313" key="2">
    <source>
        <dbReference type="Proteomes" id="UP000448867"/>
    </source>
</evidence>
<dbReference type="OrthoDB" id="2973220at2"/>
<dbReference type="InterPro" id="IPR049615">
    <property type="entry name" value="BH0509-like"/>
</dbReference>
<organism evidence="1 2">
    <name type="scientific">Metabacillus lacus</name>
    <dbReference type="NCBI Taxonomy" id="1983721"/>
    <lineage>
        <taxon>Bacteria</taxon>
        <taxon>Bacillati</taxon>
        <taxon>Bacillota</taxon>
        <taxon>Bacilli</taxon>
        <taxon>Bacillales</taxon>
        <taxon>Bacillaceae</taxon>
        <taxon>Metabacillus</taxon>
    </lineage>
</organism>
<comment type="caution">
    <text evidence="1">The sequence shown here is derived from an EMBL/GenBank/DDBJ whole genome shotgun (WGS) entry which is preliminary data.</text>
</comment>